<comment type="function">
    <text evidence="1 12">Essential for recycling GMP and indirectly, cGMP.</text>
</comment>
<keyword evidence="15" id="KW-1185">Reference proteome</keyword>
<dbReference type="Pfam" id="PF00625">
    <property type="entry name" value="Guanylate_kin"/>
    <property type="match status" value="1"/>
</dbReference>
<dbReference type="NCBIfam" id="TIGR03263">
    <property type="entry name" value="guanyl_kin"/>
    <property type="match status" value="1"/>
</dbReference>
<evidence type="ECO:0000256" key="6">
    <source>
        <dbReference type="ARBA" id="ARBA00022679"/>
    </source>
</evidence>
<name>A0ABY5J5C3_9BACT</name>
<proteinExistence type="inferred from homology"/>
<feature type="domain" description="Guanylate kinase-like" evidence="13">
    <location>
        <begin position="3"/>
        <end position="187"/>
    </location>
</feature>
<evidence type="ECO:0000256" key="5">
    <source>
        <dbReference type="ARBA" id="ARBA00016296"/>
    </source>
</evidence>
<dbReference type="PROSITE" id="PS00856">
    <property type="entry name" value="GUANYLATE_KINASE_1"/>
    <property type="match status" value="1"/>
</dbReference>
<evidence type="ECO:0000256" key="7">
    <source>
        <dbReference type="ARBA" id="ARBA00022741"/>
    </source>
</evidence>
<dbReference type="SMART" id="SM00072">
    <property type="entry name" value="GuKc"/>
    <property type="match status" value="1"/>
</dbReference>
<dbReference type="EC" id="2.7.4.8" evidence="4 12"/>
<dbReference type="InterPro" id="IPR008145">
    <property type="entry name" value="GK/Ca_channel_bsu"/>
</dbReference>
<dbReference type="PANTHER" id="PTHR23117">
    <property type="entry name" value="GUANYLATE KINASE-RELATED"/>
    <property type="match status" value="1"/>
</dbReference>
<evidence type="ECO:0000256" key="2">
    <source>
        <dbReference type="ARBA" id="ARBA00004496"/>
    </source>
</evidence>
<protein>
    <recommendedName>
        <fullName evidence="5 12">Guanylate kinase</fullName>
        <ecNumber evidence="4 12">2.7.4.8</ecNumber>
    </recommendedName>
    <alternativeName>
        <fullName evidence="10 12">GMP kinase</fullName>
    </alternativeName>
</protein>
<dbReference type="Proteomes" id="UP001059576">
    <property type="component" value="Chromosome"/>
</dbReference>
<evidence type="ECO:0000313" key="14">
    <source>
        <dbReference type="EMBL" id="UUD37165.1"/>
    </source>
</evidence>
<feature type="binding site" evidence="12">
    <location>
        <begin position="10"/>
        <end position="17"/>
    </location>
    <ligand>
        <name>ATP</name>
        <dbReference type="ChEBI" id="CHEBI:30616"/>
    </ligand>
</feature>
<dbReference type="SUPFAM" id="SSF52540">
    <property type="entry name" value="P-loop containing nucleoside triphosphate hydrolases"/>
    <property type="match status" value="1"/>
</dbReference>
<keyword evidence="9 12" id="KW-0067">ATP-binding</keyword>
<dbReference type="InterPro" id="IPR020590">
    <property type="entry name" value="Guanylate_kinase_CS"/>
</dbReference>
<evidence type="ECO:0000259" key="13">
    <source>
        <dbReference type="PROSITE" id="PS50052"/>
    </source>
</evidence>
<comment type="similarity">
    <text evidence="3 12">Belongs to the guanylate kinase family.</text>
</comment>
<evidence type="ECO:0000256" key="10">
    <source>
        <dbReference type="ARBA" id="ARBA00030128"/>
    </source>
</evidence>
<organism evidence="14 15">
    <name type="scientific">Mycoplasmopsis equigenitalium</name>
    <dbReference type="NCBI Taxonomy" id="114883"/>
    <lineage>
        <taxon>Bacteria</taxon>
        <taxon>Bacillati</taxon>
        <taxon>Mycoplasmatota</taxon>
        <taxon>Mycoplasmoidales</taxon>
        <taxon>Metamycoplasmataceae</taxon>
        <taxon>Mycoplasmopsis</taxon>
    </lineage>
</organism>
<evidence type="ECO:0000256" key="4">
    <source>
        <dbReference type="ARBA" id="ARBA00012961"/>
    </source>
</evidence>
<comment type="catalytic activity">
    <reaction evidence="11 12">
        <text>GMP + ATP = GDP + ADP</text>
        <dbReference type="Rhea" id="RHEA:20780"/>
        <dbReference type="ChEBI" id="CHEBI:30616"/>
        <dbReference type="ChEBI" id="CHEBI:58115"/>
        <dbReference type="ChEBI" id="CHEBI:58189"/>
        <dbReference type="ChEBI" id="CHEBI:456216"/>
        <dbReference type="EC" id="2.7.4.8"/>
    </reaction>
</comment>
<dbReference type="EMBL" id="CP101808">
    <property type="protein sequence ID" value="UUD37165.1"/>
    <property type="molecule type" value="Genomic_DNA"/>
</dbReference>
<evidence type="ECO:0000256" key="9">
    <source>
        <dbReference type="ARBA" id="ARBA00022840"/>
    </source>
</evidence>
<keyword evidence="8 12" id="KW-0418">Kinase</keyword>
<keyword evidence="12" id="KW-0963">Cytoplasm</keyword>
<reference evidence="14" key="1">
    <citation type="submission" date="2022-07" db="EMBL/GenBank/DDBJ databases">
        <title>Complete genome of Mycoplasma equigenitalium type strain T37.</title>
        <authorList>
            <person name="Spergser J."/>
        </authorList>
    </citation>
    <scope>NUCLEOTIDE SEQUENCE</scope>
    <source>
        <strain evidence="14">T37</strain>
    </source>
</reference>
<dbReference type="InterPro" id="IPR017665">
    <property type="entry name" value="Guanylate_kinase"/>
</dbReference>
<evidence type="ECO:0000256" key="1">
    <source>
        <dbReference type="ARBA" id="ARBA00003531"/>
    </source>
</evidence>
<dbReference type="Gene3D" id="3.40.50.300">
    <property type="entry name" value="P-loop containing nucleotide triphosphate hydrolases"/>
    <property type="match status" value="1"/>
</dbReference>
<evidence type="ECO:0000256" key="3">
    <source>
        <dbReference type="ARBA" id="ARBA00005790"/>
    </source>
</evidence>
<evidence type="ECO:0000256" key="11">
    <source>
        <dbReference type="ARBA" id="ARBA00048594"/>
    </source>
</evidence>
<comment type="subcellular location">
    <subcellularLocation>
        <location evidence="2 12">Cytoplasm</location>
    </subcellularLocation>
</comment>
<sequence length="193" mass="22225">MTRKVVVFCGPSGVGKGTIESILFKKPELKLKLSVSATSRSPRDREKNGVHYFFISQEDFKKKIKNNEFLEWSKHFENYYGTLKSQIREISNAGFIPFLEIETNGAKQVIDINNATGDFDLITIFLHAPDMKELERRIRGRNTETDEVILQRLEKAKKEIGESIIFQYHVINHTPEQAATEIEKIILSHGKEE</sequence>
<accession>A0ABY5J5C3</accession>
<dbReference type="PANTHER" id="PTHR23117:SF13">
    <property type="entry name" value="GUANYLATE KINASE"/>
    <property type="match status" value="1"/>
</dbReference>
<evidence type="ECO:0000313" key="15">
    <source>
        <dbReference type="Proteomes" id="UP001059576"/>
    </source>
</evidence>
<gene>
    <name evidence="12 14" type="primary">gmk</name>
    <name evidence="14" type="ORF">NPA09_01150</name>
</gene>
<dbReference type="HAMAP" id="MF_00328">
    <property type="entry name" value="Guanylate_kinase"/>
    <property type="match status" value="1"/>
</dbReference>
<dbReference type="RefSeq" id="WP_129722111.1">
    <property type="nucleotide sequence ID" value="NZ_CP101808.1"/>
</dbReference>
<dbReference type="Gene3D" id="3.30.63.10">
    <property type="entry name" value="Guanylate Kinase phosphate binding domain"/>
    <property type="match status" value="1"/>
</dbReference>
<dbReference type="CDD" id="cd00071">
    <property type="entry name" value="GMPK"/>
    <property type="match status" value="1"/>
</dbReference>
<dbReference type="InterPro" id="IPR027417">
    <property type="entry name" value="P-loop_NTPase"/>
</dbReference>
<dbReference type="PROSITE" id="PS50052">
    <property type="entry name" value="GUANYLATE_KINASE_2"/>
    <property type="match status" value="1"/>
</dbReference>
<evidence type="ECO:0000256" key="12">
    <source>
        <dbReference type="HAMAP-Rule" id="MF_00328"/>
    </source>
</evidence>
<keyword evidence="6 12" id="KW-0808">Transferase</keyword>
<dbReference type="GO" id="GO:0004385">
    <property type="term" value="F:GMP kinase activity"/>
    <property type="evidence" value="ECO:0007669"/>
    <property type="project" value="UniProtKB-EC"/>
</dbReference>
<dbReference type="InterPro" id="IPR008144">
    <property type="entry name" value="Guanylate_kin-like_dom"/>
</dbReference>
<keyword evidence="7 12" id="KW-0547">Nucleotide-binding</keyword>
<evidence type="ECO:0000256" key="8">
    <source>
        <dbReference type="ARBA" id="ARBA00022777"/>
    </source>
</evidence>